<comment type="caution">
    <text evidence="1">The sequence shown here is derived from an EMBL/GenBank/DDBJ whole genome shotgun (WGS) entry which is preliminary data.</text>
</comment>
<accession>A0ABU2UBC9</accession>
<evidence type="ECO:0000313" key="2">
    <source>
        <dbReference type="Proteomes" id="UP001183809"/>
    </source>
</evidence>
<sequence length="181" mass="19435">LLTLLEAATAAGADISLDTYPYLPGATTLSAILPSWASAGSTEETIARLTDPAALARIREHLEVSGSDGCHGVIAEWDTIEISGVNHDELDHYVGRTIAQIAAAEDRDAFDVCIDILLRDELGSGILQHVGHEENVQAIMRHPRHTGGSDGLLIGSKPHPRGWGTFARYLGHYCRDLGLFS</sequence>
<dbReference type="InterPro" id="IPR032466">
    <property type="entry name" value="Metal_Hydrolase"/>
</dbReference>
<name>A0ABU2UBC9_9ACTN</name>
<reference evidence="2" key="1">
    <citation type="submission" date="2023-07" db="EMBL/GenBank/DDBJ databases">
        <title>30 novel species of actinomycetes from the DSMZ collection.</title>
        <authorList>
            <person name="Nouioui I."/>
        </authorList>
    </citation>
    <scope>NUCLEOTIDE SEQUENCE [LARGE SCALE GENOMIC DNA]</scope>
    <source>
        <strain evidence="2">DSM 41699</strain>
    </source>
</reference>
<dbReference type="SUPFAM" id="SSF51556">
    <property type="entry name" value="Metallo-dependent hydrolases"/>
    <property type="match status" value="1"/>
</dbReference>
<dbReference type="Proteomes" id="UP001183809">
    <property type="component" value="Unassembled WGS sequence"/>
</dbReference>
<dbReference type="EMBL" id="JAVREY010000280">
    <property type="protein sequence ID" value="MDT0470277.1"/>
    <property type="molecule type" value="Genomic_DNA"/>
</dbReference>
<organism evidence="1 2">
    <name type="scientific">Streptomyces gibsoniae</name>
    <dbReference type="NCBI Taxonomy" id="3075529"/>
    <lineage>
        <taxon>Bacteria</taxon>
        <taxon>Bacillati</taxon>
        <taxon>Actinomycetota</taxon>
        <taxon>Actinomycetes</taxon>
        <taxon>Kitasatosporales</taxon>
        <taxon>Streptomycetaceae</taxon>
        <taxon>Streptomyces</taxon>
    </lineage>
</organism>
<gene>
    <name evidence="1" type="ORF">RM764_46575</name>
</gene>
<protein>
    <submittedName>
        <fullName evidence="1">D-aminoacylase</fullName>
    </submittedName>
</protein>
<evidence type="ECO:0000313" key="1">
    <source>
        <dbReference type="EMBL" id="MDT0470277.1"/>
    </source>
</evidence>
<feature type="non-terminal residue" evidence="1">
    <location>
        <position position="1"/>
    </location>
</feature>
<keyword evidence="2" id="KW-1185">Reference proteome</keyword>
<dbReference type="Gene3D" id="3.20.20.140">
    <property type="entry name" value="Metal-dependent hydrolases"/>
    <property type="match status" value="1"/>
</dbReference>
<feature type="non-terminal residue" evidence="1">
    <location>
        <position position="181"/>
    </location>
</feature>
<proteinExistence type="predicted"/>